<keyword evidence="1" id="KW-1133">Transmembrane helix</keyword>
<dbReference type="Proteomes" id="UP000492821">
    <property type="component" value="Unassembled WGS sequence"/>
</dbReference>
<sequence>MMALNRFMAIVIWPLHKDNKKWIFFLINIVIVTFGIKAIEVARKGHRLLQSFFPLRSSVSSEFRFITQTCCKCCQPVCAPACINGGGCACGCNRGGCRRKRDLFDAINAYEAGRAVAATDLLE</sequence>
<feature type="transmembrane region" description="Helical" evidence="1">
    <location>
        <begin position="22"/>
        <end position="39"/>
    </location>
</feature>
<keyword evidence="1" id="KW-0472">Membrane</keyword>
<dbReference type="WBParaSite" id="Pan_g22282.t1">
    <property type="protein sequence ID" value="Pan_g22282.t1"/>
    <property type="gene ID" value="Pan_g22282"/>
</dbReference>
<accession>A0A7E4VMB2</accession>
<proteinExistence type="predicted"/>
<name>A0A7E4VMB2_PANRE</name>
<evidence type="ECO:0000256" key="1">
    <source>
        <dbReference type="SAM" id="Phobius"/>
    </source>
</evidence>
<reference evidence="2" key="1">
    <citation type="journal article" date="2013" name="Genetics">
        <title>The draft genome and transcriptome of Panagrellus redivivus are shaped by the harsh demands of a free-living lifestyle.</title>
        <authorList>
            <person name="Srinivasan J."/>
            <person name="Dillman A.R."/>
            <person name="Macchietto M.G."/>
            <person name="Heikkinen L."/>
            <person name="Lakso M."/>
            <person name="Fracchia K.M."/>
            <person name="Antoshechkin I."/>
            <person name="Mortazavi A."/>
            <person name="Wong G."/>
            <person name="Sternberg P.W."/>
        </authorList>
    </citation>
    <scope>NUCLEOTIDE SEQUENCE [LARGE SCALE GENOMIC DNA]</scope>
    <source>
        <strain evidence="2">MT8872</strain>
    </source>
</reference>
<evidence type="ECO:0000313" key="2">
    <source>
        <dbReference type="Proteomes" id="UP000492821"/>
    </source>
</evidence>
<organism evidence="2 3">
    <name type="scientific">Panagrellus redivivus</name>
    <name type="common">Microworm</name>
    <dbReference type="NCBI Taxonomy" id="6233"/>
    <lineage>
        <taxon>Eukaryota</taxon>
        <taxon>Metazoa</taxon>
        <taxon>Ecdysozoa</taxon>
        <taxon>Nematoda</taxon>
        <taxon>Chromadorea</taxon>
        <taxon>Rhabditida</taxon>
        <taxon>Tylenchina</taxon>
        <taxon>Panagrolaimomorpha</taxon>
        <taxon>Panagrolaimoidea</taxon>
        <taxon>Panagrolaimidae</taxon>
        <taxon>Panagrellus</taxon>
    </lineage>
</organism>
<reference evidence="3" key="2">
    <citation type="submission" date="2020-10" db="UniProtKB">
        <authorList>
            <consortium name="WormBaseParasite"/>
        </authorList>
    </citation>
    <scope>IDENTIFICATION</scope>
</reference>
<dbReference type="AlphaFoldDB" id="A0A7E4VMB2"/>
<evidence type="ECO:0000313" key="3">
    <source>
        <dbReference type="WBParaSite" id="Pan_g22282.t1"/>
    </source>
</evidence>
<keyword evidence="2" id="KW-1185">Reference proteome</keyword>
<keyword evidence="1" id="KW-0812">Transmembrane</keyword>
<protein>
    <submittedName>
        <fullName evidence="3">Uncharacterized protein</fullName>
    </submittedName>
</protein>